<dbReference type="Proteomes" id="UP000693970">
    <property type="component" value="Unassembled WGS sequence"/>
</dbReference>
<gene>
    <name evidence="4" type="ORF">IV203_013902</name>
</gene>
<evidence type="ECO:0000256" key="1">
    <source>
        <dbReference type="ARBA" id="ARBA00022801"/>
    </source>
</evidence>
<dbReference type="PANTHER" id="PTHR43519:SF1">
    <property type="entry name" value="ATP-DEPENDENT RNA HELICASE HRPB"/>
    <property type="match status" value="1"/>
</dbReference>
<protein>
    <submittedName>
        <fullName evidence="4">ATP-dependent helicase HrpB</fullName>
    </submittedName>
</protein>
<keyword evidence="2 4" id="KW-0347">Helicase</keyword>
<reference evidence="4" key="2">
    <citation type="submission" date="2021-04" db="EMBL/GenBank/DDBJ databases">
        <authorList>
            <person name="Podell S."/>
        </authorList>
    </citation>
    <scope>NUCLEOTIDE SEQUENCE</scope>
    <source>
        <strain evidence="4">Hildebrandi</strain>
    </source>
</reference>
<evidence type="ECO:0000313" key="5">
    <source>
        <dbReference type="Proteomes" id="UP000693970"/>
    </source>
</evidence>
<keyword evidence="1" id="KW-0378">Hydrolase</keyword>
<dbReference type="GO" id="GO:0016787">
    <property type="term" value="F:hydrolase activity"/>
    <property type="evidence" value="ECO:0007669"/>
    <property type="project" value="UniProtKB-KW"/>
</dbReference>
<evidence type="ECO:0000259" key="3">
    <source>
        <dbReference type="Pfam" id="PF08482"/>
    </source>
</evidence>
<proteinExistence type="predicted"/>
<name>A0A9K3M6C5_9STRA</name>
<keyword evidence="5" id="KW-1185">Reference proteome</keyword>
<dbReference type="GO" id="GO:0004386">
    <property type="term" value="F:helicase activity"/>
    <property type="evidence" value="ECO:0007669"/>
    <property type="project" value="UniProtKB-KW"/>
</dbReference>
<dbReference type="Pfam" id="PF08482">
    <property type="entry name" value="HrpB_C"/>
    <property type="match status" value="1"/>
</dbReference>
<keyword evidence="2 4" id="KW-0067">ATP-binding</keyword>
<sequence length="156" mass="17323">MTSLGGIRKAFLQFLPLKDKEAIDEFVARIQLDQNLITDTSDLLLPWPPWVTHFARKNNGASLIENKLSVESPDGSMIPIKYAGDGPPTATAKLQQFFGTTKTSTVGPKDNAISITISMLSPAGRLLAKTSDLPFFWSEVYPSIRFEMRGRYPKHP</sequence>
<evidence type="ECO:0000313" key="4">
    <source>
        <dbReference type="EMBL" id="KAG7374807.1"/>
    </source>
</evidence>
<organism evidence="4 5">
    <name type="scientific">Nitzschia inconspicua</name>
    <dbReference type="NCBI Taxonomy" id="303405"/>
    <lineage>
        <taxon>Eukaryota</taxon>
        <taxon>Sar</taxon>
        <taxon>Stramenopiles</taxon>
        <taxon>Ochrophyta</taxon>
        <taxon>Bacillariophyta</taxon>
        <taxon>Bacillariophyceae</taxon>
        <taxon>Bacillariophycidae</taxon>
        <taxon>Bacillariales</taxon>
        <taxon>Bacillariaceae</taxon>
        <taxon>Nitzschia</taxon>
    </lineage>
</organism>
<keyword evidence="2 4" id="KW-0547">Nucleotide-binding</keyword>
<reference evidence="4" key="1">
    <citation type="journal article" date="2021" name="Sci. Rep.">
        <title>Diploid genomic architecture of Nitzschia inconspicua, an elite biomass production diatom.</title>
        <authorList>
            <person name="Oliver A."/>
            <person name="Podell S."/>
            <person name="Pinowska A."/>
            <person name="Traller J.C."/>
            <person name="Smith S.R."/>
            <person name="McClure R."/>
            <person name="Beliaev A."/>
            <person name="Bohutskyi P."/>
            <person name="Hill E.A."/>
            <person name="Rabines A."/>
            <person name="Zheng H."/>
            <person name="Allen L.Z."/>
            <person name="Kuo A."/>
            <person name="Grigoriev I.V."/>
            <person name="Allen A.E."/>
            <person name="Hazlebeck D."/>
            <person name="Allen E.E."/>
        </authorList>
    </citation>
    <scope>NUCLEOTIDE SEQUENCE</scope>
    <source>
        <strain evidence="4">Hildebrandi</strain>
    </source>
</reference>
<accession>A0A9K3M6C5</accession>
<comment type="caution">
    <text evidence="4">The sequence shown here is derived from an EMBL/GenBank/DDBJ whole genome shotgun (WGS) entry which is preliminary data.</text>
</comment>
<evidence type="ECO:0000256" key="2">
    <source>
        <dbReference type="ARBA" id="ARBA00022806"/>
    </source>
</evidence>
<dbReference type="EMBL" id="JAGRRH010000001">
    <property type="protein sequence ID" value="KAG7374807.1"/>
    <property type="molecule type" value="Genomic_DNA"/>
</dbReference>
<dbReference type="OrthoDB" id="42344at2759"/>
<dbReference type="InterPro" id="IPR013689">
    <property type="entry name" value="RNA_helicase_ATP-dep_HrpB_C"/>
</dbReference>
<dbReference type="PANTHER" id="PTHR43519">
    <property type="entry name" value="ATP-DEPENDENT RNA HELICASE HRPB"/>
    <property type="match status" value="1"/>
</dbReference>
<dbReference type="AlphaFoldDB" id="A0A9K3M6C5"/>
<feature type="domain" description="ATP-dependent RNA helicase HrpB C-terminal" evidence="3">
    <location>
        <begin position="69"/>
        <end position="156"/>
    </location>
</feature>